<comment type="caution">
    <text evidence="1">The sequence shown here is derived from an EMBL/GenBank/DDBJ whole genome shotgun (WGS) entry which is preliminary data.</text>
</comment>
<dbReference type="AlphaFoldDB" id="A0A445ICU6"/>
<dbReference type="EMBL" id="QZWG01000011">
    <property type="protein sequence ID" value="RZB83689.1"/>
    <property type="molecule type" value="Genomic_DNA"/>
</dbReference>
<name>A0A445ICU6_GLYSO</name>
<accession>A0A445ICU6</accession>
<reference evidence="1 2" key="1">
    <citation type="submission" date="2018-09" db="EMBL/GenBank/DDBJ databases">
        <title>A high-quality reference genome of wild soybean provides a powerful tool to mine soybean genomes.</title>
        <authorList>
            <person name="Xie M."/>
            <person name="Chung C.Y.L."/>
            <person name="Li M.-W."/>
            <person name="Wong F.-L."/>
            <person name="Chan T.-F."/>
            <person name="Lam H.-M."/>
        </authorList>
    </citation>
    <scope>NUCLEOTIDE SEQUENCE [LARGE SCALE GENOMIC DNA]</scope>
    <source>
        <strain evidence="2">cv. W05</strain>
        <tissue evidence="1">Hypocotyl of etiolated seedlings</tissue>
    </source>
</reference>
<dbReference type="EMBL" id="QZWG01000011">
    <property type="protein sequence ID" value="RZB83688.1"/>
    <property type="molecule type" value="Genomic_DNA"/>
</dbReference>
<evidence type="ECO:0000313" key="2">
    <source>
        <dbReference type="Proteomes" id="UP000289340"/>
    </source>
</evidence>
<dbReference type="EMBL" id="QZWG01000011">
    <property type="protein sequence ID" value="RZB83686.1"/>
    <property type="molecule type" value="Genomic_DNA"/>
</dbReference>
<sequence length="133" mass="14986">MLKTMELHVMQLSTSVSLLIHLGIASSRLRALSYAEQVVKLMDSLVMAGKATVEMNKELNTRKWEHPCCTKLLFSQICYFDTAQTSLMHGFKLLKDDGHMYNQINAPSLSGTKILNHQVTCCCFLQKCTSVRS</sequence>
<proteinExistence type="predicted"/>
<evidence type="ECO:0000313" key="1">
    <source>
        <dbReference type="EMBL" id="RZB83688.1"/>
    </source>
</evidence>
<gene>
    <name evidence="1" type="ORF">D0Y65_032289</name>
</gene>
<dbReference type="Proteomes" id="UP000289340">
    <property type="component" value="Chromosome 11"/>
</dbReference>
<keyword evidence="2" id="KW-1185">Reference proteome</keyword>
<dbReference type="Gramene" id="XM_028332146.1">
    <property type="protein sequence ID" value="XP_028187947.1"/>
    <property type="gene ID" value="LOC114374494"/>
</dbReference>
<protein>
    <submittedName>
        <fullName evidence="1">Uncharacterized protein</fullName>
    </submittedName>
</protein>
<dbReference type="EMBL" id="QZWG01000011">
    <property type="protein sequence ID" value="RZB83687.1"/>
    <property type="molecule type" value="Genomic_DNA"/>
</dbReference>
<organism evidence="1 2">
    <name type="scientific">Glycine soja</name>
    <name type="common">Wild soybean</name>
    <dbReference type="NCBI Taxonomy" id="3848"/>
    <lineage>
        <taxon>Eukaryota</taxon>
        <taxon>Viridiplantae</taxon>
        <taxon>Streptophyta</taxon>
        <taxon>Embryophyta</taxon>
        <taxon>Tracheophyta</taxon>
        <taxon>Spermatophyta</taxon>
        <taxon>Magnoliopsida</taxon>
        <taxon>eudicotyledons</taxon>
        <taxon>Gunneridae</taxon>
        <taxon>Pentapetalae</taxon>
        <taxon>rosids</taxon>
        <taxon>fabids</taxon>
        <taxon>Fabales</taxon>
        <taxon>Fabaceae</taxon>
        <taxon>Papilionoideae</taxon>
        <taxon>50 kb inversion clade</taxon>
        <taxon>NPAAA clade</taxon>
        <taxon>indigoferoid/millettioid clade</taxon>
        <taxon>Phaseoleae</taxon>
        <taxon>Glycine</taxon>
        <taxon>Glycine subgen. Soja</taxon>
    </lineage>
</organism>